<feature type="region of interest" description="Disordered" evidence="1">
    <location>
        <begin position="222"/>
        <end position="248"/>
    </location>
</feature>
<feature type="compositionally biased region" description="Basic residues" evidence="1">
    <location>
        <begin position="235"/>
        <end position="248"/>
    </location>
</feature>
<evidence type="ECO:0000313" key="3">
    <source>
        <dbReference type="Proteomes" id="UP001159363"/>
    </source>
</evidence>
<accession>A0ABQ9G6A1</accession>
<comment type="caution">
    <text evidence="2">The sequence shown here is derived from an EMBL/GenBank/DDBJ whole genome shotgun (WGS) entry which is preliminary data.</text>
</comment>
<protein>
    <submittedName>
        <fullName evidence="2">Uncharacterized protein</fullName>
    </submittedName>
</protein>
<reference evidence="2 3" key="1">
    <citation type="submission" date="2023-02" db="EMBL/GenBank/DDBJ databases">
        <title>LHISI_Scaffold_Assembly.</title>
        <authorList>
            <person name="Stuart O.P."/>
            <person name="Cleave R."/>
            <person name="Magrath M.J.L."/>
            <person name="Mikheyev A.S."/>
        </authorList>
    </citation>
    <scope>NUCLEOTIDE SEQUENCE [LARGE SCALE GENOMIC DNA]</scope>
    <source>
        <strain evidence="2">Daus_M_001</strain>
        <tissue evidence="2">Leg muscle</tissue>
    </source>
</reference>
<proteinExistence type="predicted"/>
<gene>
    <name evidence="2" type="ORF">PR048_031541</name>
</gene>
<name>A0ABQ9G6A1_9NEOP</name>
<organism evidence="2 3">
    <name type="scientific">Dryococelus australis</name>
    <dbReference type="NCBI Taxonomy" id="614101"/>
    <lineage>
        <taxon>Eukaryota</taxon>
        <taxon>Metazoa</taxon>
        <taxon>Ecdysozoa</taxon>
        <taxon>Arthropoda</taxon>
        <taxon>Hexapoda</taxon>
        <taxon>Insecta</taxon>
        <taxon>Pterygota</taxon>
        <taxon>Neoptera</taxon>
        <taxon>Polyneoptera</taxon>
        <taxon>Phasmatodea</taxon>
        <taxon>Verophasmatodea</taxon>
        <taxon>Anareolatae</taxon>
        <taxon>Phasmatidae</taxon>
        <taxon>Eurycanthinae</taxon>
        <taxon>Dryococelus</taxon>
    </lineage>
</organism>
<evidence type="ECO:0000256" key="1">
    <source>
        <dbReference type="SAM" id="MobiDB-lite"/>
    </source>
</evidence>
<evidence type="ECO:0000313" key="2">
    <source>
        <dbReference type="EMBL" id="KAJ8867738.1"/>
    </source>
</evidence>
<keyword evidence="3" id="KW-1185">Reference proteome</keyword>
<dbReference type="EMBL" id="JARBHB010000015">
    <property type="protein sequence ID" value="KAJ8867738.1"/>
    <property type="molecule type" value="Genomic_DNA"/>
</dbReference>
<sequence>METSNWRERERERARESERERLTATLRLLVTGDSFTSLQYLFRISKQIISIMIPEVCYASWESMKDYVRLAAVAERLACSPPTKANRVQPPAGLLPDLRSGNRTGRWRFLCCVLSTYRYTARLTTASNVEIADGAQHRTRAAQETIILQWGRCCFRRVVSRAGCIGTSMTHDTMMLTNPLLWSHKTTDEGKRLSKRWTRIKKLKTQMYFECDLAVCSPAGWLNRPPPPQPEPTERHKHRLTRRSARGD</sequence>
<dbReference type="Proteomes" id="UP001159363">
    <property type="component" value="Chromosome 14"/>
</dbReference>